<dbReference type="AlphaFoldDB" id="A0A2K8MNQ7"/>
<comment type="subcellular location">
    <subcellularLocation>
        <location evidence="1 10">Cell outer membrane</location>
        <topology evidence="1 10">Multi-pass membrane protein</topology>
    </subcellularLocation>
</comment>
<dbReference type="Gene3D" id="2.170.130.10">
    <property type="entry name" value="TonB-dependent receptor, plug domain"/>
    <property type="match status" value="1"/>
</dbReference>
<dbReference type="PROSITE" id="PS52016">
    <property type="entry name" value="TONB_DEPENDENT_REC_3"/>
    <property type="match status" value="1"/>
</dbReference>
<keyword evidence="2 10" id="KW-0813">Transport</keyword>
<name>A0A2K8MNQ7_9SPHN</name>
<evidence type="ECO:0000256" key="1">
    <source>
        <dbReference type="ARBA" id="ARBA00004571"/>
    </source>
</evidence>
<organism evidence="15 16">
    <name type="scientific">Sphingomonas psychrotolerans</name>
    <dbReference type="NCBI Taxonomy" id="1327635"/>
    <lineage>
        <taxon>Bacteria</taxon>
        <taxon>Pseudomonadati</taxon>
        <taxon>Pseudomonadota</taxon>
        <taxon>Alphaproteobacteria</taxon>
        <taxon>Sphingomonadales</taxon>
        <taxon>Sphingomonadaceae</taxon>
        <taxon>Sphingomonas</taxon>
    </lineage>
</organism>
<feature type="signal peptide" evidence="12">
    <location>
        <begin position="1"/>
        <end position="22"/>
    </location>
</feature>
<dbReference type="Gene3D" id="2.40.170.20">
    <property type="entry name" value="TonB-dependent receptor, beta-barrel domain"/>
    <property type="match status" value="1"/>
</dbReference>
<evidence type="ECO:0000259" key="13">
    <source>
        <dbReference type="Pfam" id="PF00593"/>
    </source>
</evidence>
<dbReference type="InterPro" id="IPR039426">
    <property type="entry name" value="TonB-dep_rcpt-like"/>
</dbReference>
<dbReference type="InterPro" id="IPR037066">
    <property type="entry name" value="Plug_dom_sf"/>
</dbReference>
<keyword evidence="5 12" id="KW-0732">Signal</keyword>
<dbReference type="InterPro" id="IPR036942">
    <property type="entry name" value="Beta-barrel_TonB_sf"/>
</dbReference>
<evidence type="ECO:0000256" key="8">
    <source>
        <dbReference type="ARBA" id="ARBA00023170"/>
    </source>
</evidence>
<sequence length="933" mass="100850">MRTKLFAGVAFAALMIPASALAQSTGTIDFEEGSEEIVVTGTRTQNGVNGIVVPDTTKTRGVLNQEFIQRQAPGQSVNDLINQLPGVSYTNNDPFGSSGGSLNIRGFEGSRISQTFDGIPLNDSGNYAIYGNQQLDPELIEQVNVNMGTTDVDSPTAGATGSTVNYRTRNPGEDFGVRLIGSVGDFDFFRVFGMVDTGTFTSFGTRAWLSASTARNHSPFNDRAQVEKQQYNAKLYQPLGDNGDFVAISGHWNENRNNFQGSVPLRTDVVQYNTSTGAVTAPRVVGPNTGDRFPITNDEREYSVPLCQINNTARAGILDAANSCGSVFDERFNPSNTGNVRINSRFTLAEGLVFAADPYYQYTKANGGGTTVGQEARRDVNPALQNPALPSSATNPANSNCNTTPNGATVSCQVGYIGGTPYFGRDLNGDGDLLDTVRLLTPSQTQTHRIGVISSLRYTLSPGQTVRVAYTYDRARHRQTGETGFLQYNGKPYDVFPVNDPVLDVNGNALQKRDRLSFAILHQFAAQYNGEFFDGTVRVDAGISVKFMRRNLNNYCATSSAAGFIECFGPDTAAQAAWLAANPTQTVPYAAGVEGATCPANPVPATNCTFPTQGPQQRIVDYKRALPNIGYVADITDKLSLYGNFSQSIQVPGTDNLYNSFFYPVTADQANPKPETTDNLETGVRYRSSKIQAQVAAWYTNYNNRLASSYDADLDKTVYRNLGKVKRFGFDGTIAYRPINELSVYAFGSYLESEIQDNVVAGRTGAGAPIYAQTKGKRESNAPIYTFGGGAQANLGFVDFGFNVKRTGPRYVYDTNESVQQIVAFTAANSPTGVAQTRTIQVFGNKVPAYTLVDFNARLPLGWAGLNDKTYFQLNVLNAFDKLWVSSLNSGNGALNQGPTFNPTNGAVTAYGNAPNSQIGYPRTFMGSLVVGF</sequence>
<evidence type="ECO:0000256" key="5">
    <source>
        <dbReference type="ARBA" id="ARBA00022729"/>
    </source>
</evidence>
<evidence type="ECO:0000256" key="2">
    <source>
        <dbReference type="ARBA" id="ARBA00022448"/>
    </source>
</evidence>
<dbReference type="OrthoDB" id="593427at2"/>
<dbReference type="GO" id="GO:0044718">
    <property type="term" value="P:siderophore transmembrane transport"/>
    <property type="evidence" value="ECO:0007669"/>
    <property type="project" value="TreeGrafter"/>
</dbReference>
<evidence type="ECO:0000256" key="3">
    <source>
        <dbReference type="ARBA" id="ARBA00022452"/>
    </source>
</evidence>
<evidence type="ECO:0000313" key="15">
    <source>
        <dbReference type="EMBL" id="ATY33609.1"/>
    </source>
</evidence>
<dbReference type="EMBL" id="CP024923">
    <property type="protein sequence ID" value="ATY33609.1"/>
    <property type="molecule type" value="Genomic_DNA"/>
</dbReference>
<feature type="domain" description="TonB-dependent receptor-like beta-barrel" evidence="13">
    <location>
        <begin position="339"/>
        <end position="878"/>
    </location>
</feature>
<keyword evidence="3 10" id="KW-1134">Transmembrane beta strand</keyword>
<reference evidence="15 16" key="1">
    <citation type="submission" date="2017-11" db="EMBL/GenBank/DDBJ databases">
        <title>Complete genome sequence of Sphingomonas sp. Strain Cra20, a psychrotolerant potential plant growth promoting rhizobacteria.</title>
        <authorList>
            <person name="Luo Y."/>
        </authorList>
    </citation>
    <scope>NUCLEOTIDE SEQUENCE [LARGE SCALE GENOMIC DNA]</scope>
    <source>
        <strain evidence="15 16">Cra20</strain>
    </source>
</reference>
<dbReference type="SUPFAM" id="SSF56935">
    <property type="entry name" value="Porins"/>
    <property type="match status" value="1"/>
</dbReference>
<keyword evidence="16" id="KW-1185">Reference proteome</keyword>
<gene>
    <name evidence="15" type="ORF">CVN68_17930</name>
</gene>
<keyword evidence="7 10" id="KW-0472">Membrane</keyword>
<keyword evidence="6 11" id="KW-0798">TonB box</keyword>
<evidence type="ECO:0000259" key="14">
    <source>
        <dbReference type="Pfam" id="PF07715"/>
    </source>
</evidence>
<dbReference type="PANTHER" id="PTHR30069:SF29">
    <property type="entry name" value="HEMOGLOBIN AND HEMOGLOBIN-HAPTOGLOBIN-BINDING PROTEIN 1-RELATED"/>
    <property type="match status" value="1"/>
</dbReference>
<evidence type="ECO:0000256" key="12">
    <source>
        <dbReference type="SAM" id="SignalP"/>
    </source>
</evidence>
<dbReference type="InterPro" id="IPR000531">
    <property type="entry name" value="Beta-barrel_TonB"/>
</dbReference>
<dbReference type="GO" id="GO:0009279">
    <property type="term" value="C:cell outer membrane"/>
    <property type="evidence" value="ECO:0007669"/>
    <property type="project" value="UniProtKB-SubCell"/>
</dbReference>
<dbReference type="GO" id="GO:0015344">
    <property type="term" value="F:siderophore uptake transmembrane transporter activity"/>
    <property type="evidence" value="ECO:0007669"/>
    <property type="project" value="TreeGrafter"/>
</dbReference>
<dbReference type="PANTHER" id="PTHR30069">
    <property type="entry name" value="TONB-DEPENDENT OUTER MEMBRANE RECEPTOR"/>
    <property type="match status" value="1"/>
</dbReference>
<evidence type="ECO:0000256" key="11">
    <source>
        <dbReference type="RuleBase" id="RU003357"/>
    </source>
</evidence>
<dbReference type="RefSeq" id="WP_100283408.1">
    <property type="nucleotide sequence ID" value="NZ_CP024923.1"/>
</dbReference>
<dbReference type="KEGG" id="sphc:CVN68_17930"/>
<comment type="similarity">
    <text evidence="10 11">Belongs to the TonB-dependent receptor family.</text>
</comment>
<keyword evidence="8 15" id="KW-0675">Receptor</keyword>
<dbReference type="Pfam" id="PF00593">
    <property type="entry name" value="TonB_dep_Rec_b-barrel"/>
    <property type="match status" value="1"/>
</dbReference>
<accession>A0A2K8MNQ7</accession>
<evidence type="ECO:0000256" key="4">
    <source>
        <dbReference type="ARBA" id="ARBA00022692"/>
    </source>
</evidence>
<keyword evidence="9 10" id="KW-0998">Cell outer membrane</keyword>
<evidence type="ECO:0000256" key="9">
    <source>
        <dbReference type="ARBA" id="ARBA00023237"/>
    </source>
</evidence>
<feature type="domain" description="TonB-dependent receptor plug" evidence="14">
    <location>
        <begin position="55"/>
        <end position="155"/>
    </location>
</feature>
<evidence type="ECO:0000313" key="16">
    <source>
        <dbReference type="Proteomes" id="UP000229081"/>
    </source>
</evidence>
<dbReference type="Pfam" id="PF07715">
    <property type="entry name" value="Plug"/>
    <property type="match status" value="1"/>
</dbReference>
<evidence type="ECO:0000256" key="6">
    <source>
        <dbReference type="ARBA" id="ARBA00023077"/>
    </source>
</evidence>
<feature type="chain" id="PRO_5014622824" evidence="12">
    <location>
        <begin position="23"/>
        <end position="933"/>
    </location>
</feature>
<evidence type="ECO:0000256" key="7">
    <source>
        <dbReference type="ARBA" id="ARBA00023136"/>
    </source>
</evidence>
<keyword evidence="4 10" id="KW-0812">Transmembrane</keyword>
<evidence type="ECO:0000256" key="10">
    <source>
        <dbReference type="PROSITE-ProRule" id="PRU01360"/>
    </source>
</evidence>
<proteinExistence type="inferred from homology"/>
<protein>
    <submittedName>
        <fullName evidence="15">TonB-dependent receptor</fullName>
    </submittedName>
</protein>
<dbReference type="Proteomes" id="UP000229081">
    <property type="component" value="Chromosome"/>
</dbReference>
<dbReference type="InterPro" id="IPR012910">
    <property type="entry name" value="Plug_dom"/>
</dbReference>